<dbReference type="AlphaFoldDB" id="A0AAN4TQ76"/>
<comment type="caution">
    <text evidence="1">The sequence shown here is derived from an EMBL/GenBank/DDBJ whole genome shotgun (WGS) entry which is preliminary data.</text>
</comment>
<gene>
    <name evidence="1" type="ORF">KPSA3_07743</name>
</gene>
<accession>A0AAN4TQ76</accession>
<evidence type="ECO:0000313" key="1">
    <source>
        <dbReference type="EMBL" id="GBH21691.1"/>
    </source>
</evidence>
<reference evidence="1 2" key="1">
    <citation type="submission" date="2018-04" db="EMBL/GenBank/DDBJ databases">
        <title>Draft genome sequence of Pseudomonas syringae pv. actinidiae biovar 3 strains isolated from kiwifruit in Kagawa prefecture.</title>
        <authorList>
            <person name="Tabuchi M."/>
            <person name="Saito M."/>
            <person name="Fujiwara S."/>
            <person name="Sasa N."/>
            <person name="Akimitsu K."/>
            <person name="Gomi K."/>
            <person name="Konishi-Sugita S."/>
            <person name="Hamano K."/>
            <person name="Kataoka I."/>
        </authorList>
    </citation>
    <scope>NUCLEOTIDE SEQUENCE [LARGE SCALE GENOMIC DNA]</scope>
    <source>
        <strain evidence="1 2">MAFF212211</strain>
    </source>
</reference>
<sequence>MRGQRLNARIEFFWPQALQWAVLRPHLENIGASLRYRATAVLRTYKPGRHVMPGIVHVHHACTIFQLAKVIGLIGKYNQSHQLIAYFTIDFLNRDLPTWLR</sequence>
<dbReference type="Proteomes" id="UP000248291">
    <property type="component" value="Unassembled WGS sequence"/>
</dbReference>
<protein>
    <submittedName>
        <fullName evidence="1">Uncharacterized conserved protein YhdP</fullName>
    </submittedName>
</protein>
<name>A0AAN4TQ76_PSESF</name>
<proteinExistence type="predicted"/>
<evidence type="ECO:0000313" key="2">
    <source>
        <dbReference type="Proteomes" id="UP000248291"/>
    </source>
</evidence>
<dbReference type="EMBL" id="BGKA01000333">
    <property type="protein sequence ID" value="GBH21691.1"/>
    <property type="molecule type" value="Genomic_DNA"/>
</dbReference>
<organism evidence="1 2">
    <name type="scientific">Pseudomonas syringae pv. actinidiae</name>
    <dbReference type="NCBI Taxonomy" id="103796"/>
    <lineage>
        <taxon>Bacteria</taxon>
        <taxon>Pseudomonadati</taxon>
        <taxon>Pseudomonadota</taxon>
        <taxon>Gammaproteobacteria</taxon>
        <taxon>Pseudomonadales</taxon>
        <taxon>Pseudomonadaceae</taxon>
        <taxon>Pseudomonas</taxon>
        <taxon>Pseudomonas syringae</taxon>
    </lineage>
</organism>